<dbReference type="InterPro" id="IPR027417">
    <property type="entry name" value="P-loop_NTPase"/>
</dbReference>
<evidence type="ECO:0000313" key="8">
    <source>
        <dbReference type="Proteomes" id="UP000001366"/>
    </source>
</evidence>
<dbReference type="EMBL" id="CP001230">
    <property type="protein sequence ID" value="ACO04592.1"/>
    <property type="molecule type" value="Genomic_DNA"/>
</dbReference>
<keyword evidence="3" id="KW-0805">Transcription regulation</keyword>
<dbReference type="KEGG" id="pmx:PERMA_0923"/>
<dbReference type="InterPro" id="IPR003593">
    <property type="entry name" value="AAA+_ATPase"/>
</dbReference>
<keyword evidence="1" id="KW-0547">Nucleotide-binding</keyword>
<dbReference type="InterPro" id="IPR025943">
    <property type="entry name" value="Sigma_54_int_dom_ATP-bd_2"/>
</dbReference>
<name>C0QPW4_PERMH</name>
<evidence type="ECO:0000256" key="1">
    <source>
        <dbReference type="ARBA" id="ARBA00022741"/>
    </source>
</evidence>
<keyword evidence="5" id="KW-0804">Transcription</keyword>
<evidence type="ECO:0000313" key="7">
    <source>
        <dbReference type="EMBL" id="ACO04592.1"/>
    </source>
</evidence>
<gene>
    <name evidence="7" type="ordered locus">PERMA_0923</name>
</gene>
<evidence type="ECO:0000256" key="3">
    <source>
        <dbReference type="ARBA" id="ARBA00023015"/>
    </source>
</evidence>
<dbReference type="Gene3D" id="1.10.8.60">
    <property type="match status" value="1"/>
</dbReference>
<dbReference type="Pfam" id="PF02954">
    <property type="entry name" value="HTH_8"/>
    <property type="match status" value="1"/>
</dbReference>
<dbReference type="SMART" id="SM00382">
    <property type="entry name" value="AAA"/>
    <property type="match status" value="1"/>
</dbReference>
<dbReference type="STRING" id="123214.PERMA_0923"/>
<feature type="domain" description="Sigma-54 factor interaction" evidence="6">
    <location>
        <begin position="131"/>
        <end position="360"/>
    </location>
</feature>
<dbReference type="eggNOG" id="COG2204">
    <property type="taxonomic scope" value="Bacteria"/>
</dbReference>
<dbReference type="HOGENOM" id="CLU_000445_0_7_0"/>
<dbReference type="InterPro" id="IPR009057">
    <property type="entry name" value="Homeodomain-like_sf"/>
</dbReference>
<dbReference type="SUPFAM" id="SSF46689">
    <property type="entry name" value="Homeodomain-like"/>
    <property type="match status" value="1"/>
</dbReference>
<dbReference type="AlphaFoldDB" id="C0QPW4"/>
<dbReference type="PaxDb" id="123214-PERMA_0923"/>
<dbReference type="InterPro" id="IPR058031">
    <property type="entry name" value="AAA_lid_NorR"/>
</dbReference>
<keyword evidence="2" id="KW-0067">ATP-binding</keyword>
<keyword evidence="4" id="KW-0238">DNA-binding</keyword>
<dbReference type="InterPro" id="IPR025944">
    <property type="entry name" value="Sigma_54_int_dom_CS"/>
</dbReference>
<dbReference type="PRINTS" id="PR01590">
    <property type="entry name" value="HTHFIS"/>
</dbReference>
<sequence>MKIKNHPLDTCDNDNVEITFETDSVVSLRGRMLNYRPGHSVVLFKESPETLASTIGRYITKKIYEGKRCPYCKERLFDEEKSCPKCNMYLDFTSPDIIKILKDFKIGKVIERLTGTEKEKIERGLEENKEMIGTSEAMKKVFQLIRKFAPTDYPVLIIGETGTGKELTARAIHERSNRADKPFVVVNCAAIPHDLLEAELFGYEKGAFTGADKKRIGKIEYANGGTLFLDEIGDMPYDLQSKILRFLQEYTFERIGSNETKTADVRIIAATNVDLDQAVKEGKFRRDLYYRLSVLTIKLPPLRDRGEDPVIMAKYFVERYSKELGKNIKGLTADALEVIRDHPWPGNVRELINTIRKAVVLTDKEFIDVEDLDLKVKCNPQGSGNGEDILNLKRNIEDLERRLLKEAFILAKGNISKVAKMLGISRPKVYKLMEKHGIGEIPE</sequence>
<protein>
    <submittedName>
        <fullName evidence="7">Sigma-54 specific transcriptional regulator, Fis family</fullName>
    </submittedName>
</protein>
<evidence type="ECO:0000256" key="5">
    <source>
        <dbReference type="ARBA" id="ARBA00023163"/>
    </source>
</evidence>
<dbReference type="PROSITE" id="PS50045">
    <property type="entry name" value="SIGMA54_INTERACT_4"/>
    <property type="match status" value="1"/>
</dbReference>
<dbReference type="GO" id="GO:0043565">
    <property type="term" value="F:sequence-specific DNA binding"/>
    <property type="evidence" value="ECO:0007669"/>
    <property type="project" value="InterPro"/>
</dbReference>
<dbReference type="InterPro" id="IPR002197">
    <property type="entry name" value="HTH_Fis"/>
</dbReference>
<dbReference type="Gene3D" id="3.40.50.300">
    <property type="entry name" value="P-loop containing nucleotide triphosphate hydrolases"/>
    <property type="match status" value="1"/>
</dbReference>
<dbReference type="SUPFAM" id="SSF52540">
    <property type="entry name" value="P-loop containing nucleoside triphosphate hydrolases"/>
    <property type="match status" value="1"/>
</dbReference>
<dbReference type="PROSITE" id="PS00688">
    <property type="entry name" value="SIGMA54_INTERACT_3"/>
    <property type="match status" value="1"/>
</dbReference>
<dbReference type="InterPro" id="IPR002078">
    <property type="entry name" value="Sigma_54_int"/>
</dbReference>
<accession>C0QPW4</accession>
<organism evidence="7 8">
    <name type="scientific">Persephonella marina (strain DSM 14350 / EX-H1)</name>
    <dbReference type="NCBI Taxonomy" id="123214"/>
    <lineage>
        <taxon>Bacteria</taxon>
        <taxon>Pseudomonadati</taxon>
        <taxon>Aquificota</taxon>
        <taxon>Aquificia</taxon>
        <taxon>Aquificales</taxon>
        <taxon>Hydrogenothermaceae</taxon>
        <taxon>Persephonella</taxon>
    </lineage>
</organism>
<dbReference type="PANTHER" id="PTHR32071:SF113">
    <property type="entry name" value="ALGINATE BIOSYNTHESIS TRANSCRIPTIONAL REGULATORY PROTEIN ALGB"/>
    <property type="match status" value="1"/>
</dbReference>
<dbReference type="PANTHER" id="PTHR32071">
    <property type="entry name" value="TRANSCRIPTIONAL REGULATORY PROTEIN"/>
    <property type="match status" value="1"/>
</dbReference>
<dbReference type="RefSeq" id="WP_012676829.1">
    <property type="nucleotide sequence ID" value="NC_012440.1"/>
</dbReference>
<dbReference type="Gene3D" id="1.10.10.60">
    <property type="entry name" value="Homeodomain-like"/>
    <property type="match status" value="1"/>
</dbReference>
<evidence type="ECO:0000256" key="4">
    <source>
        <dbReference type="ARBA" id="ARBA00023125"/>
    </source>
</evidence>
<evidence type="ECO:0000259" key="6">
    <source>
        <dbReference type="PROSITE" id="PS50045"/>
    </source>
</evidence>
<dbReference type="Pfam" id="PF25601">
    <property type="entry name" value="AAA_lid_14"/>
    <property type="match status" value="1"/>
</dbReference>
<dbReference type="CDD" id="cd00009">
    <property type="entry name" value="AAA"/>
    <property type="match status" value="1"/>
</dbReference>
<dbReference type="Proteomes" id="UP000001366">
    <property type="component" value="Chromosome"/>
</dbReference>
<dbReference type="GO" id="GO:0005524">
    <property type="term" value="F:ATP binding"/>
    <property type="evidence" value="ECO:0007669"/>
    <property type="project" value="UniProtKB-KW"/>
</dbReference>
<dbReference type="Pfam" id="PF00158">
    <property type="entry name" value="Sigma54_activat"/>
    <property type="match status" value="1"/>
</dbReference>
<dbReference type="GO" id="GO:0006355">
    <property type="term" value="P:regulation of DNA-templated transcription"/>
    <property type="evidence" value="ECO:0007669"/>
    <property type="project" value="InterPro"/>
</dbReference>
<keyword evidence="8" id="KW-1185">Reference proteome</keyword>
<evidence type="ECO:0000256" key="2">
    <source>
        <dbReference type="ARBA" id="ARBA00022840"/>
    </source>
</evidence>
<proteinExistence type="predicted"/>
<dbReference type="FunFam" id="3.40.50.300:FF:000006">
    <property type="entry name" value="DNA-binding transcriptional regulator NtrC"/>
    <property type="match status" value="1"/>
</dbReference>
<dbReference type="PROSITE" id="PS00676">
    <property type="entry name" value="SIGMA54_INTERACT_2"/>
    <property type="match status" value="1"/>
</dbReference>
<reference evidence="7 8" key="1">
    <citation type="journal article" date="2009" name="J. Bacteriol.">
        <title>Complete and draft genome sequences of six members of the Aquificales.</title>
        <authorList>
            <person name="Reysenbach A.L."/>
            <person name="Hamamura N."/>
            <person name="Podar M."/>
            <person name="Griffiths E."/>
            <person name="Ferreira S."/>
            <person name="Hochstein R."/>
            <person name="Heidelberg J."/>
            <person name="Johnson J."/>
            <person name="Mead D."/>
            <person name="Pohorille A."/>
            <person name="Sarmiento M."/>
            <person name="Schweighofer K."/>
            <person name="Seshadri R."/>
            <person name="Voytek M.A."/>
        </authorList>
    </citation>
    <scope>NUCLEOTIDE SEQUENCE [LARGE SCALE GENOMIC DNA]</scope>
    <source>
        <strain evidence="8">DSM 14350 / EX-H1</strain>
    </source>
</reference>